<dbReference type="Pfam" id="PF07690">
    <property type="entry name" value="MFS_1"/>
    <property type="match status" value="1"/>
</dbReference>
<proteinExistence type="predicted"/>
<accession>A0A7Y9I5F6</accession>
<dbReference type="Proteomes" id="UP000569914">
    <property type="component" value="Unassembled WGS sequence"/>
</dbReference>
<dbReference type="GO" id="GO:0022857">
    <property type="term" value="F:transmembrane transporter activity"/>
    <property type="evidence" value="ECO:0007669"/>
    <property type="project" value="InterPro"/>
</dbReference>
<feature type="transmembrane region" description="Helical" evidence="5">
    <location>
        <begin position="357"/>
        <end position="381"/>
    </location>
</feature>
<keyword evidence="3 5" id="KW-1133">Transmembrane helix</keyword>
<dbReference type="PROSITE" id="PS50850">
    <property type="entry name" value="MFS"/>
    <property type="match status" value="1"/>
</dbReference>
<dbReference type="InterPro" id="IPR020846">
    <property type="entry name" value="MFS_dom"/>
</dbReference>
<dbReference type="Gene3D" id="1.20.1250.20">
    <property type="entry name" value="MFS general substrate transporter like domains"/>
    <property type="match status" value="1"/>
</dbReference>
<reference evidence="7 8" key="1">
    <citation type="submission" date="2020-07" db="EMBL/GenBank/DDBJ databases">
        <title>Sequencing the genomes of 1000 actinobacteria strains.</title>
        <authorList>
            <person name="Klenk H.-P."/>
        </authorList>
    </citation>
    <scope>NUCLEOTIDE SEQUENCE [LARGE SCALE GENOMIC DNA]</scope>
    <source>
        <strain evidence="7 8">DSM 22083</strain>
    </source>
</reference>
<evidence type="ECO:0000256" key="1">
    <source>
        <dbReference type="ARBA" id="ARBA00004651"/>
    </source>
</evidence>
<feature type="transmembrane region" description="Helical" evidence="5">
    <location>
        <begin position="228"/>
        <end position="248"/>
    </location>
</feature>
<dbReference type="GO" id="GO:0005886">
    <property type="term" value="C:plasma membrane"/>
    <property type="evidence" value="ECO:0007669"/>
    <property type="project" value="UniProtKB-SubCell"/>
</dbReference>
<evidence type="ECO:0000256" key="2">
    <source>
        <dbReference type="ARBA" id="ARBA00022692"/>
    </source>
</evidence>
<feature type="domain" description="Major facilitator superfamily (MFS) profile" evidence="6">
    <location>
        <begin position="6"/>
        <end position="451"/>
    </location>
</feature>
<feature type="transmembrane region" description="Helical" evidence="5">
    <location>
        <begin position="268"/>
        <end position="285"/>
    </location>
</feature>
<sequence length="457" mass="47013">MSRRALAIGLCTVVVAVAFESIAVATAMPVAAQDLNGLAVYAWAFSLFLIGMLLATVVAGRLCDRVGPVRPFLAGVAIFAAGLVVAATAETMAQLIGARLVQGLGGGVMNVATFVCIAQAFDERSRPRMFSYISTAWVVPSFVGPPVSAWLTHQLSWHWVFWSVLPLVGLGTAFVLPSLVRLHRSRSAEPSPEPGAGPEERRPAPLWAAVVVAASAAAIQLAGQRLDLVAIGLAVAGLAGLAIALPPLMPPGFLRLRRGLPMVIMSRALLPGAFFGAEVFVPLMLVEQRGIPLILAGAVLTCGAVGWTTGAWIQSRDRIELPRSRLILAGTVCVAAGLVLVAATALLPWLWVGLVAVGWVIGGFGMGLGIASTSIAAMSLAPDDQQGRIASSLQLGDSLGAALFAGVSGSIFAALRGSGDHVLTFGAVMTAMVVVGLLGVGAAARIPQGARHPASGR</sequence>
<evidence type="ECO:0000256" key="4">
    <source>
        <dbReference type="ARBA" id="ARBA00023136"/>
    </source>
</evidence>
<comment type="caution">
    <text evidence="7">The sequence shown here is derived from an EMBL/GenBank/DDBJ whole genome shotgun (WGS) entry which is preliminary data.</text>
</comment>
<dbReference type="InterPro" id="IPR036259">
    <property type="entry name" value="MFS_trans_sf"/>
</dbReference>
<feature type="transmembrane region" description="Helical" evidence="5">
    <location>
        <begin position="41"/>
        <end position="60"/>
    </location>
</feature>
<comment type="subcellular location">
    <subcellularLocation>
        <location evidence="1">Cell membrane</location>
        <topology evidence="1">Multi-pass membrane protein</topology>
    </subcellularLocation>
</comment>
<feature type="transmembrane region" description="Helical" evidence="5">
    <location>
        <begin position="72"/>
        <end position="89"/>
    </location>
</feature>
<gene>
    <name evidence="7" type="ORF">BKA15_001943</name>
</gene>
<feature type="transmembrane region" description="Helical" evidence="5">
    <location>
        <begin position="129"/>
        <end position="147"/>
    </location>
</feature>
<evidence type="ECO:0000313" key="7">
    <source>
        <dbReference type="EMBL" id="NYE70614.1"/>
    </source>
</evidence>
<dbReference type="AlphaFoldDB" id="A0A7Y9I5F6"/>
<dbReference type="PANTHER" id="PTHR23501">
    <property type="entry name" value="MAJOR FACILITATOR SUPERFAMILY"/>
    <property type="match status" value="1"/>
</dbReference>
<dbReference type="PANTHER" id="PTHR23501:SF154">
    <property type="entry name" value="MULTIDRUG-EFFLUX TRANSPORTER RV1634-RELATED"/>
    <property type="match status" value="1"/>
</dbReference>
<dbReference type="EMBL" id="JACCBU010000001">
    <property type="protein sequence ID" value="NYE70614.1"/>
    <property type="molecule type" value="Genomic_DNA"/>
</dbReference>
<evidence type="ECO:0000313" key="8">
    <source>
        <dbReference type="Proteomes" id="UP000569914"/>
    </source>
</evidence>
<protein>
    <submittedName>
        <fullName evidence="7">MFS family permease</fullName>
    </submittedName>
</protein>
<keyword evidence="4 5" id="KW-0472">Membrane</keyword>
<keyword evidence="8" id="KW-1185">Reference proteome</keyword>
<dbReference type="InterPro" id="IPR011701">
    <property type="entry name" value="MFS"/>
</dbReference>
<feature type="transmembrane region" description="Helical" evidence="5">
    <location>
        <begin position="159"/>
        <end position="183"/>
    </location>
</feature>
<feature type="transmembrane region" description="Helical" evidence="5">
    <location>
        <begin position="421"/>
        <end position="444"/>
    </location>
</feature>
<feature type="transmembrane region" description="Helical" evidence="5">
    <location>
        <begin position="291"/>
        <end position="314"/>
    </location>
</feature>
<feature type="transmembrane region" description="Helical" evidence="5">
    <location>
        <begin position="326"/>
        <end position="351"/>
    </location>
</feature>
<feature type="transmembrane region" description="Helical" evidence="5">
    <location>
        <begin position="95"/>
        <end position="117"/>
    </location>
</feature>
<evidence type="ECO:0000256" key="5">
    <source>
        <dbReference type="SAM" id="Phobius"/>
    </source>
</evidence>
<feature type="transmembrane region" description="Helical" evidence="5">
    <location>
        <begin position="393"/>
        <end position="415"/>
    </location>
</feature>
<evidence type="ECO:0000259" key="6">
    <source>
        <dbReference type="PROSITE" id="PS50850"/>
    </source>
</evidence>
<evidence type="ECO:0000256" key="3">
    <source>
        <dbReference type="ARBA" id="ARBA00022989"/>
    </source>
</evidence>
<keyword evidence="2 5" id="KW-0812">Transmembrane</keyword>
<dbReference type="SUPFAM" id="SSF103473">
    <property type="entry name" value="MFS general substrate transporter"/>
    <property type="match status" value="1"/>
</dbReference>
<organism evidence="7 8">
    <name type="scientific">Microlunatus parietis</name>
    <dbReference type="NCBI Taxonomy" id="682979"/>
    <lineage>
        <taxon>Bacteria</taxon>
        <taxon>Bacillati</taxon>
        <taxon>Actinomycetota</taxon>
        <taxon>Actinomycetes</taxon>
        <taxon>Propionibacteriales</taxon>
        <taxon>Propionibacteriaceae</taxon>
        <taxon>Microlunatus</taxon>
    </lineage>
</organism>
<name>A0A7Y9I5F6_9ACTN</name>